<keyword evidence="10" id="KW-0808">Transferase</keyword>
<dbReference type="GO" id="GO:0046474">
    <property type="term" value="P:glycerophospholipid biosynthetic process"/>
    <property type="evidence" value="ECO:0007669"/>
    <property type="project" value="TreeGrafter"/>
</dbReference>
<feature type="non-terminal residue" evidence="10">
    <location>
        <position position="161"/>
    </location>
</feature>
<keyword evidence="8" id="KW-1208">Phospholipid metabolism</keyword>
<keyword evidence="5" id="KW-0443">Lipid metabolism</keyword>
<organism evidence="10">
    <name type="scientific">mine drainage metagenome</name>
    <dbReference type="NCBI Taxonomy" id="410659"/>
    <lineage>
        <taxon>unclassified sequences</taxon>
        <taxon>metagenomes</taxon>
        <taxon>ecological metagenomes</taxon>
    </lineage>
</organism>
<feature type="non-terminal residue" evidence="10">
    <location>
        <position position="1"/>
    </location>
</feature>
<dbReference type="InterPro" id="IPR043130">
    <property type="entry name" value="CDP-OH_PTrfase_TM_dom"/>
</dbReference>
<dbReference type="Gene3D" id="1.20.120.1760">
    <property type="match status" value="1"/>
</dbReference>
<evidence type="ECO:0000256" key="6">
    <source>
        <dbReference type="ARBA" id="ARBA00023136"/>
    </source>
</evidence>
<evidence type="ECO:0000256" key="7">
    <source>
        <dbReference type="ARBA" id="ARBA00023209"/>
    </source>
</evidence>
<reference evidence="10" key="2">
    <citation type="journal article" date="2014" name="ISME J.">
        <title>Microbial stratification in low pH oxic and suboxic macroscopic growths along an acid mine drainage.</title>
        <authorList>
            <person name="Mendez-Garcia C."/>
            <person name="Mesa V."/>
            <person name="Sprenger R.R."/>
            <person name="Richter M."/>
            <person name="Diez M.S."/>
            <person name="Solano J."/>
            <person name="Bargiela R."/>
            <person name="Golyshina O.V."/>
            <person name="Manteca A."/>
            <person name="Ramos J.L."/>
            <person name="Gallego J.R."/>
            <person name="Llorente I."/>
            <person name="Martins Dos Santos V.A."/>
            <person name="Jensen O.N."/>
            <person name="Pelaez A.I."/>
            <person name="Sanchez J."/>
            <person name="Ferrer M."/>
        </authorList>
    </citation>
    <scope>NUCLEOTIDE SEQUENCE</scope>
</reference>
<dbReference type="InterPro" id="IPR000462">
    <property type="entry name" value="CDP-OH_P_trans"/>
</dbReference>
<dbReference type="GO" id="GO:0016020">
    <property type="term" value="C:membrane"/>
    <property type="evidence" value="ECO:0007669"/>
    <property type="project" value="UniProtKB-SubCell"/>
</dbReference>
<proteinExistence type="predicted"/>
<evidence type="ECO:0000256" key="1">
    <source>
        <dbReference type="ARBA" id="ARBA00004141"/>
    </source>
</evidence>
<keyword evidence="2" id="KW-0444">Lipid biosynthesis</keyword>
<dbReference type="EC" id="2.7.8.5" evidence="10"/>
<dbReference type="PANTHER" id="PTHR14269:SF11">
    <property type="entry name" value="CDP-DIACYLGLYCEROL--GLYCEROL-3-PHOSPHATE 3-PHOSPHATIDYLTRANSFERASE"/>
    <property type="match status" value="1"/>
</dbReference>
<comment type="subcellular location">
    <subcellularLocation>
        <location evidence="1">Membrane</location>
        <topology evidence="1">Multi-pass membrane protein</topology>
    </subcellularLocation>
</comment>
<feature type="transmembrane region" description="Helical" evidence="9">
    <location>
        <begin position="132"/>
        <end position="154"/>
    </location>
</feature>
<dbReference type="AlphaFoldDB" id="T0ZHE4"/>
<reference evidence="10" key="1">
    <citation type="submission" date="2013-08" db="EMBL/GenBank/DDBJ databases">
        <authorList>
            <person name="Mendez C."/>
            <person name="Richter M."/>
            <person name="Ferrer M."/>
            <person name="Sanchez J."/>
        </authorList>
    </citation>
    <scope>NUCLEOTIDE SEQUENCE</scope>
</reference>
<dbReference type="PIRSF" id="PIRSF000847">
    <property type="entry name" value="Phos_ph_gly_syn"/>
    <property type="match status" value="1"/>
</dbReference>
<comment type="caution">
    <text evidence="10">The sequence shown here is derived from an EMBL/GenBank/DDBJ whole genome shotgun (WGS) entry which is preliminary data.</text>
</comment>
<accession>T0ZHE4</accession>
<evidence type="ECO:0000256" key="3">
    <source>
        <dbReference type="ARBA" id="ARBA00022692"/>
    </source>
</evidence>
<dbReference type="PANTHER" id="PTHR14269">
    <property type="entry name" value="CDP-DIACYLGLYCEROL--GLYCEROL-3-PHOSPHATE 3-PHOSPHATIDYLTRANSFERASE-RELATED"/>
    <property type="match status" value="1"/>
</dbReference>
<evidence type="ECO:0000313" key="10">
    <source>
        <dbReference type="EMBL" id="EQD29255.1"/>
    </source>
</evidence>
<protein>
    <submittedName>
        <fullName evidence="10">CDP-diacylglycerol--glycerol-3-phosphate 3-phosphatidyltransferase</fullName>
        <ecNumber evidence="10">2.7.8.5</ecNumber>
    </submittedName>
</protein>
<keyword evidence="6 9" id="KW-0472">Membrane</keyword>
<gene>
    <name evidence="10" type="ORF">B2A_14576</name>
</gene>
<sequence>TLPLFVLIVENQFRWAWTVLAFAALTDVLDGWLAKRFDWQSAWGAFLDPLADKLMILGVFGALTLIGATPLWLLFVVWGRDAVIACGVLLYYTLRGPFRIRPTALSKASTFIQVLYLLVALGIVSQDLSLPAWWWLAAWLVAFLALGSGFDYFYRYARTQT</sequence>
<keyword evidence="3 9" id="KW-0812">Transmembrane</keyword>
<name>T0ZHE4_9ZZZZ</name>
<evidence type="ECO:0000256" key="4">
    <source>
        <dbReference type="ARBA" id="ARBA00022989"/>
    </source>
</evidence>
<evidence type="ECO:0000256" key="8">
    <source>
        <dbReference type="ARBA" id="ARBA00023264"/>
    </source>
</evidence>
<keyword evidence="7" id="KW-0594">Phospholipid biosynthesis</keyword>
<feature type="transmembrane region" description="Helical" evidence="9">
    <location>
        <begin position="45"/>
        <end position="66"/>
    </location>
</feature>
<evidence type="ECO:0000256" key="5">
    <source>
        <dbReference type="ARBA" id="ARBA00023098"/>
    </source>
</evidence>
<feature type="transmembrane region" description="Helical" evidence="9">
    <location>
        <begin position="15"/>
        <end position="33"/>
    </location>
</feature>
<evidence type="ECO:0000256" key="9">
    <source>
        <dbReference type="SAM" id="Phobius"/>
    </source>
</evidence>
<dbReference type="Pfam" id="PF01066">
    <property type="entry name" value="CDP-OH_P_transf"/>
    <property type="match status" value="1"/>
</dbReference>
<dbReference type="InterPro" id="IPR050324">
    <property type="entry name" value="CDP-alcohol_PTase-I"/>
</dbReference>
<dbReference type="InterPro" id="IPR004570">
    <property type="entry name" value="Phosphatidylglycerol_P_synth"/>
</dbReference>
<dbReference type="GO" id="GO:0008444">
    <property type="term" value="F:CDP-diacylglycerol-glycerol-3-phosphate 3-phosphatidyltransferase activity"/>
    <property type="evidence" value="ECO:0007669"/>
    <property type="project" value="UniProtKB-EC"/>
</dbReference>
<evidence type="ECO:0000256" key="2">
    <source>
        <dbReference type="ARBA" id="ARBA00022516"/>
    </source>
</evidence>
<keyword evidence="4 9" id="KW-1133">Transmembrane helix</keyword>
<feature type="transmembrane region" description="Helical" evidence="9">
    <location>
        <begin position="104"/>
        <end position="126"/>
    </location>
</feature>
<dbReference type="EMBL" id="AUZZ01010587">
    <property type="protein sequence ID" value="EQD29255.1"/>
    <property type="molecule type" value="Genomic_DNA"/>
</dbReference>